<feature type="region of interest" description="Disordered" evidence="1">
    <location>
        <begin position="1"/>
        <end position="109"/>
    </location>
</feature>
<reference evidence="2" key="1">
    <citation type="submission" date="2022-07" db="EMBL/GenBank/DDBJ databases">
        <title>Genome Sequence of Leucocoprinus birnbaumii.</title>
        <authorList>
            <person name="Buettner E."/>
        </authorList>
    </citation>
    <scope>NUCLEOTIDE SEQUENCE</scope>
    <source>
        <strain evidence="2">VT141</strain>
    </source>
</reference>
<evidence type="ECO:0000256" key="1">
    <source>
        <dbReference type="SAM" id="MobiDB-lite"/>
    </source>
</evidence>
<gene>
    <name evidence="2" type="ORF">NP233_g9512</name>
</gene>
<organism evidence="2 3">
    <name type="scientific">Leucocoprinus birnbaumii</name>
    <dbReference type="NCBI Taxonomy" id="56174"/>
    <lineage>
        <taxon>Eukaryota</taxon>
        <taxon>Fungi</taxon>
        <taxon>Dikarya</taxon>
        <taxon>Basidiomycota</taxon>
        <taxon>Agaricomycotina</taxon>
        <taxon>Agaricomycetes</taxon>
        <taxon>Agaricomycetidae</taxon>
        <taxon>Agaricales</taxon>
        <taxon>Agaricineae</taxon>
        <taxon>Agaricaceae</taxon>
        <taxon>Leucocoprinus</taxon>
    </lineage>
</organism>
<proteinExistence type="predicted"/>
<keyword evidence="3" id="KW-1185">Reference proteome</keyword>
<dbReference type="Proteomes" id="UP001213000">
    <property type="component" value="Unassembled WGS sequence"/>
</dbReference>
<accession>A0AAD5VK33</accession>
<sequence length="109" mass="11282">MSTDSSEIIGNEANALDAATAEGGSEQATLDADFESSEHKKNYDAMAADEAEDPVEKTPAVQADVSQNAASDDEDWPSEPEGGSRAPTTYPSAIKVKGGPKPGIKTKPS</sequence>
<name>A0AAD5VK33_9AGAR</name>
<evidence type="ECO:0000313" key="3">
    <source>
        <dbReference type="Proteomes" id="UP001213000"/>
    </source>
</evidence>
<protein>
    <submittedName>
        <fullName evidence="2">Uncharacterized protein</fullName>
    </submittedName>
</protein>
<evidence type="ECO:0000313" key="2">
    <source>
        <dbReference type="EMBL" id="KAJ3562532.1"/>
    </source>
</evidence>
<feature type="compositionally biased region" description="Low complexity" evidence="1">
    <location>
        <begin position="95"/>
        <end position="109"/>
    </location>
</feature>
<dbReference type="AlphaFoldDB" id="A0AAD5VK33"/>
<dbReference type="EMBL" id="JANIEX010000858">
    <property type="protein sequence ID" value="KAJ3562532.1"/>
    <property type="molecule type" value="Genomic_DNA"/>
</dbReference>
<comment type="caution">
    <text evidence="2">The sequence shown here is derived from an EMBL/GenBank/DDBJ whole genome shotgun (WGS) entry which is preliminary data.</text>
</comment>